<dbReference type="Proteomes" id="UP000185221">
    <property type="component" value="Unassembled WGS sequence"/>
</dbReference>
<dbReference type="InterPro" id="IPR007712">
    <property type="entry name" value="RelE/ParE_toxin"/>
</dbReference>
<evidence type="ECO:0000256" key="1">
    <source>
        <dbReference type="ARBA" id="ARBA00022649"/>
    </source>
</evidence>
<dbReference type="Gene3D" id="3.30.2310.20">
    <property type="entry name" value="RelE-like"/>
    <property type="match status" value="1"/>
</dbReference>
<name>A0A1N6FPY4_9BACT</name>
<dbReference type="STRING" id="226505.SAMN05444394_2625"/>
<dbReference type="Pfam" id="PF05016">
    <property type="entry name" value="ParE_toxin"/>
    <property type="match status" value="1"/>
</dbReference>
<keyword evidence="3" id="KW-1185">Reference proteome</keyword>
<accession>A0A1N6FPY4</accession>
<dbReference type="InterPro" id="IPR035093">
    <property type="entry name" value="RelE/ParE_toxin_dom_sf"/>
</dbReference>
<dbReference type="EMBL" id="FSRC01000002">
    <property type="protein sequence ID" value="SIN97347.1"/>
    <property type="molecule type" value="Genomic_DNA"/>
</dbReference>
<sequence>MTFTLSLQAEEDLIQIYLYGLETFGKLQAERYFNSLEKTFERIAQNPEMYPMANDIRTGYRYCVHSSHTIYFTSEEQFNIIRIIGKQKFT</sequence>
<gene>
    <name evidence="2" type="ORF">SAMN05444394_2625</name>
</gene>
<evidence type="ECO:0000313" key="3">
    <source>
        <dbReference type="Proteomes" id="UP000185221"/>
    </source>
</evidence>
<dbReference type="AlphaFoldDB" id="A0A1N6FPY4"/>
<protein>
    <submittedName>
        <fullName evidence="2">Toxin ParE1/3/4</fullName>
    </submittedName>
</protein>
<dbReference type="OrthoDB" id="516834at2"/>
<dbReference type="RefSeq" id="WP_074225446.1">
    <property type="nucleotide sequence ID" value="NZ_FSRC01000002.1"/>
</dbReference>
<evidence type="ECO:0000313" key="2">
    <source>
        <dbReference type="EMBL" id="SIN97347.1"/>
    </source>
</evidence>
<keyword evidence="1" id="KW-1277">Toxin-antitoxin system</keyword>
<reference evidence="3" key="1">
    <citation type="submission" date="2016-11" db="EMBL/GenBank/DDBJ databases">
        <authorList>
            <person name="Varghese N."/>
            <person name="Submissions S."/>
        </authorList>
    </citation>
    <scope>NUCLEOTIDE SEQUENCE [LARGE SCALE GENOMIC DNA]</scope>
    <source>
        <strain evidence="3">DSM 15292</strain>
    </source>
</reference>
<organism evidence="2 3">
    <name type="scientific">Algoriphagus halophilus</name>
    <dbReference type="NCBI Taxonomy" id="226505"/>
    <lineage>
        <taxon>Bacteria</taxon>
        <taxon>Pseudomonadati</taxon>
        <taxon>Bacteroidota</taxon>
        <taxon>Cytophagia</taxon>
        <taxon>Cytophagales</taxon>
        <taxon>Cyclobacteriaceae</taxon>
        <taxon>Algoriphagus</taxon>
    </lineage>
</organism>
<proteinExistence type="predicted"/>